<dbReference type="EMBL" id="LAZR01012759">
    <property type="protein sequence ID" value="KKM25220.1"/>
    <property type="molecule type" value="Genomic_DNA"/>
</dbReference>
<proteinExistence type="predicted"/>
<accession>A0A0F9LCI4</accession>
<organism evidence="1">
    <name type="scientific">marine sediment metagenome</name>
    <dbReference type="NCBI Taxonomy" id="412755"/>
    <lineage>
        <taxon>unclassified sequences</taxon>
        <taxon>metagenomes</taxon>
        <taxon>ecological metagenomes</taxon>
    </lineage>
</organism>
<evidence type="ECO:0000313" key="1">
    <source>
        <dbReference type="EMBL" id="KKM25220.1"/>
    </source>
</evidence>
<name>A0A0F9LCI4_9ZZZZ</name>
<sequence length="245" mass="27759">MKVAILAPINLLEEYSALSTYHLTLAHLYDNEEYREFYRARYSQGDWIILDNGANEDVDITDKELAHIAKGAGVNEVVAPDHPRDGEESTERTLRFIATYGKELKEHNIRIMGCPQGISLRHWLHNFRLIAPHVDTIGISKKVDEFFDRVALTRLVANMYPNIHLLGADKIPGWIGAYQYMPSIRGVDTQKPFAAGLCGTELLFDTHKSSIPSINLGGKYRISTEQDRMIKDNITRYRGWAGDIG</sequence>
<reference evidence="1" key="1">
    <citation type="journal article" date="2015" name="Nature">
        <title>Complex archaea that bridge the gap between prokaryotes and eukaryotes.</title>
        <authorList>
            <person name="Spang A."/>
            <person name="Saw J.H."/>
            <person name="Jorgensen S.L."/>
            <person name="Zaremba-Niedzwiedzka K."/>
            <person name="Martijn J."/>
            <person name="Lind A.E."/>
            <person name="van Eijk R."/>
            <person name="Schleper C."/>
            <person name="Guy L."/>
            <person name="Ettema T.J."/>
        </authorList>
    </citation>
    <scope>NUCLEOTIDE SEQUENCE</scope>
</reference>
<dbReference type="AlphaFoldDB" id="A0A0F9LCI4"/>
<protein>
    <submittedName>
        <fullName evidence="1">Uncharacterized protein</fullName>
    </submittedName>
</protein>
<gene>
    <name evidence="1" type="ORF">LCGC14_1597200</name>
</gene>
<comment type="caution">
    <text evidence="1">The sequence shown here is derived from an EMBL/GenBank/DDBJ whole genome shotgun (WGS) entry which is preliminary data.</text>
</comment>